<dbReference type="Gene3D" id="3.40.630.30">
    <property type="match status" value="1"/>
</dbReference>
<evidence type="ECO:0000313" key="3">
    <source>
        <dbReference type="Proteomes" id="UP000460549"/>
    </source>
</evidence>
<protein>
    <submittedName>
        <fullName evidence="2">GNAT family N-acetyltransferase</fullName>
    </submittedName>
</protein>
<dbReference type="SUPFAM" id="SSF55729">
    <property type="entry name" value="Acyl-CoA N-acyltransferases (Nat)"/>
    <property type="match status" value="1"/>
</dbReference>
<gene>
    <name evidence="2" type="ORF">FYJ80_08030</name>
</gene>
<dbReference type="Proteomes" id="UP000460549">
    <property type="component" value="Unassembled WGS sequence"/>
</dbReference>
<dbReference type="GO" id="GO:0016747">
    <property type="term" value="F:acyltransferase activity, transferring groups other than amino-acyl groups"/>
    <property type="evidence" value="ECO:0007669"/>
    <property type="project" value="InterPro"/>
</dbReference>
<dbReference type="Pfam" id="PF00583">
    <property type="entry name" value="Acetyltransf_1"/>
    <property type="match status" value="1"/>
</dbReference>
<dbReference type="EMBL" id="VUNN01000016">
    <property type="protein sequence ID" value="MSU06722.1"/>
    <property type="molecule type" value="Genomic_DNA"/>
</dbReference>
<name>A0A7X2PDE9_9SPIO</name>
<proteinExistence type="predicted"/>
<comment type="caution">
    <text evidence="2">The sequence shown here is derived from an EMBL/GenBank/DDBJ whole genome shotgun (WGS) entry which is preliminary data.</text>
</comment>
<keyword evidence="3" id="KW-1185">Reference proteome</keyword>
<dbReference type="RefSeq" id="WP_154425803.1">
    <property type="nucleotide sequence ID" value="NZ_VUNN01000016.1"/>
</dbReference>
<dbReference type="InterPro" id="IPR016181">
    <property type="entry name" value="Acyl_CoA_acyltransferase"/>
</dbReference>
<dbReference type="AlphaFoldDB" id="A0A7X2PDE9"/>
<dbReference type="PROSITE" id="PS51186">
    <property type="entry name" value="GNAT"/>
    <property type="match status" value="1"/>
</dbReference>
<reference evidence="2 3" key="1">
    <citation type="submission" date="2019-08" db="EMBL/GenBank/DDBJ databases">
        <title>In-depth cultivation of the pig gut microbiome towards novel bacterial diversity and tailored functional studies.</title>
        <authorList>
            <person name="Wylensek D."/>
            <person name="Hitch T.C.A."/>
            <person name="Clavel T."/>
        </authorList>
    </citation>
    <scope>NUCLEOTIDE SEQUENCE [LARGE SCALE GENOMIC DNA]</scope>
    <source>
        <strain evidence="2 3">NM-380-WT-3C1</strain>
    </source>
</reference>
<feature type="domain" description="N-acetyltransferase" evidence="1">
    <location>
        <begin position="11"/>
        <end position="179"/>
    </location>
</feature>
<organism evidence="2 3">
    <name type="scientific">Bullifex porci</name>
    <dbReference type="NCBI Taxonomy" id="2606638"/>
    <lineage>
        <taxon>Bacteria</taxon>
        <taxon>Pseudomonadati</taxon>
        <taxon>Spirochaetota</taxon>
        <taxon>Spirochaetia</taxon>
        <taxon>Spirochaetales</taxon>
        <taxon>Spirochaetaceae</taxon>
        <taxon>Bullifex</taxon>
    </lineage>
</organism>
<accession>A0A7X2PDE9</accession>
<keyword evidence="2" id="KW-0808">Transferase</keyword>
<dbReference type="InterPro" id="IPR000182">
    <property type="entry name" value="GNAT_dom"/>
</dbReference>
<evidence type="ECO:0000259" key="1">
    <source>
        <dbReference type="PROSITE" id="PS51186"/>
    </source>
</evidence>
<evidence type="ECO:0000313" key="2">
    <source>
        <dbReference type="EMBL" id="MSU06722.1"/>
    </source>
</evidence>
<sequence>MHNIYINSLSFSLKKIEKKDVEQVRRLADSCVGENLYSSEEIASAIDSSDRFFYLLQDQRGETVGYIYYYITTEERIAEYSKLDEGIFQALPFHHGGRVGKIQSVGVNHEYRGMGISTKMMEFVLDELKKLSIEAVFIVCWKPKGTIQLQKAITECAFSFLSIAKNVWYNDTRLICPYCKGRCTCDAEVYYKLLLGDES</sequence>
<dbReference type="CDD" id="cd04301">
    <property type="entry name" value="NAT_SF"/>
    <property type="match status" value="1"/>
</dbReference>